<proteinExistence type="predicted"/>
<dbReference type="RefSeq" id="WP_123043858.1">
    <property type="nucleotide sequence ID" value="NZ_CP033433.1"/>
</dbReference>
<dbReference type="PANTHER" id="PTHR40047">
    <property type="entry name" value="UPF0703 PROTEIN YCGQ"/>
    <property type="match status" value="1"/>
</dbReference>
<dbReference type="InterPro" id="IPR015402">
    <property type="entry name" value="DUF1980"/>
</dbReference>
<feature type="transmembrane region" description="Helical" evidence="1">
    <location>
        <begin position="14"/>
        <end position="32"/>
    </location>
</feature>
<feature type="domain" description="DUF1980" evidence="2">
    <location>
        <begin position="15"/>
        <end position="125"/>
    </location>
</feature>
<dbReference type="Proteomes" id="UP000269097">
    <property type="component" value="Chromosome"/>
</dbReference>
<accession>A0A3G3K5N1</accession>
<dbReference type="Pfam" id="PF21537">
    <property type="entry name" value="DUF1980_C"/>
    <property type="match status" value="1"/>
</dbReference>
<evidence type="ECO:0000259" key="2">
    <source>
        <dbReference type="Pfam" id="PF09323"/>
    </source>
</evidence>
<dbReference type="InterPro" id="IPR052955">
    <property type="entry name" value="UPF0703_membrane_permease"/>
</dbReference>
<dbReference type="AlphaFoldDB" id="A0A3G3K5N1"/>
<dbReference type="InterPro" id="IPR048447">
    <property type="entry name" value="DUF1980_C"/>
</dbReference>
<keyword evidence="1" id="KW-0472">Membrane</keyword>
<evidence type="ECO:0000256" key="1">
    <source>
        <dbReference type="SAM" id="Phobius"/>
    </source>
</evidence>
<evidence type="ECO:0000313" key="5">
    <source>
        <dbReference type="Proteomes" id="UP000269097"/>
    </source>
</evidence>
<dbReference type="NCBIfam" id="TIGR03943">
    <property type="entry name" value="TIGR03943 family putative permease subunit"/>
    <property type="match status" value="1"/>
</dbReference>
<evidence type="ECO:0000259" key="3">
    <source>
        <dbReference type="Pfam" id="PF21537"/>
    </source>
</evidence>
<feature type="transmembrane region" description="Helical" evidence="1">
    <location>
        <begin position="93"/>
        <end position="114"/>
    </location>
</feature>
<sequence>MESSSDRRLAMHHAIRGLILGGFAFYIIRLVRTDSLTLYIAPKMALYVKLSALGLYVVAAVQLFQAYRFWMGQREAAECDCGHPPSGPLWKNVAVYALFAAPLLVGFFTPDTTIGSAMASKKGMNLSAASSVKPKSGDALFPSDEYSEAYADYAKRIYKQPAIEVTEKSYLEILTTLDLYLDQFVGKKLTISGFVYRDDTIPAGSFVLGRFAVQCCTADAMPYGVMVSGGPDLREYPNDTWLRVTGTLVKADYYGSEIMGLKLEKAEKIEPAAEPYVSPDSDFGAAAPE</sequence>
<protein>
    <submittedName>
        <fullName evidence="4">TIGR03943 family protein</fullName>
    </submittedName>
</protein>
<keyword evidence="1" id="KW-0812">Transmembrane</keyword>
<keyword evidence="1" id="KW-1133">Transmembrane helix</keyword>
<evidence type="ECO:0000313" key="4">
    <source>
        <dbReference type="EMBL" id="AYQ75778.1"/>
    </source>
</evidence>
<organism evidence="4 5">
    <name type="scientific">Cohnella candidum</name>
    <dbReference type="NCBI Taxonomy" id="2674991"/>
    <lineage>
        <taxon>Bacteria</taxon>
        <taxon>Bacillati</taxon>
        <taxon>Bacillota</taxon>
        <taxon>Bacilli</taxon>
        <taxon>Bacillales</taxon>
        <taxon>Paenibacillaceae</taxon>
        <taxon>Cohnella</taxon>
    </lineage>
</organism>
<dbReference type="InterPro" id="IPR048493">
    <property type="entry name" value="DUF1980_N"/>
</dbReference>
<gene>
    <name evidence="4" type="ORF">EAV92_22210</name>
</gene>
<dbReference type="KEGG" id="coh:EAV92_22210"/>
<dbReference type="Pfam" id="PF09323">
    <property type="entry name" value="DUF1980"/>
    <property type="match status" value="1"/>
</dbReference>
<dbReference type="PANTHER" id="PTHR40047:SF1">
    <property type="entry name" value="UPF0703 PROTEIN YCGQ"/>
    <property type="match status" value="1"/>
</dbReference>
<reference evidence="4 5" key="1">
    <citation type="submission" date="2018-10" db="EMBL/GenBank/DDBJ databases">
        <title>Genome Sequence of Cohnella sp.</title>
        <authorList>
            <person name="Srinivasan S."/>
            <person name="Kim M.K."/>
        </authorList>
    </citation>
    <scope>NUCLEOTIDE SEQUENCE [LARGE SCALE GENOMIC DNA]</scope>
    <source>
        <strain evidence="4 5">18JY8-7</strain>
    </source>
</reference>
<dbReference type="EMBL" id="CP033433">
    <property type="protein sequence ID" value="AYQ75778.1"/>
    <property type="molecule type" value="Genomic_DNA"/>
</dbReference>
<name>A0A3G3K5N1_9BACL</name>
<keyword evidence="5" id="KW-1185">Reference proteome</keyword>
<feature type="transmembrane region" description="Helical" evidence="1">
    <location>
        <begin position="44"/>
        <end position="64"/>
    </location>
</feature>
<feature type="domain" description="DUF1980" evidence="3">
    <location>
        <begin position="142"/>
        <end position="277"/>
    </location>
</feature>